<dbReference type="EMBL" id="RCMK01000072">
    <property type="protein sequence ID" value="KAG2950365.1"/>
    <property type="molecule type" value="Genomic_DNA"/>
</dbReference>
<dbReference type="EMBL" id="RCML01000069">
    <property type="protein sequence ID" value="KAG2993713.1"/>
    <property type="molecule type" value="Genomic_DNA"/>
</dbReference>
<dbReference type="EMBL" id="RCMI01000075">
    <property type="protein sequence ID" value="KAG2937595.1"/>
    <property type="molecule type" value="Genomic_DNA"/>
</dbReference>
<reference evidence="4" key="1">
    <citation type="submission" date="2018-10" db="EMBL/GenBank/DDBJ databases">
        <title>Effector identification in a new, highly contiguous assembly of the strawberry crown rot pathogen Phytophthora cactorum.</title>
        <authorList>
            <person name="Armitage A.D."/>
            <person name="Nellist C.F."/>
            <person name="Bates H."/>
            <person name="Vickerstaff R.J."/>
            <person name="Harrison R.J."/>
        </authorList>
    </citation>
    <scope>NUCLEOTIDE SEQUENCE</scope>
    <source>
        <strain evidence="1">15-7</strain>
        <strain evidence="2">4032</strain>
        <strain evidence="3">4040</strain>
        <strain evidence="4">P415</strain>
        <strain evidence="5">P421</strain>
    </source>
</reference>
<dbReference type="Proteomes" id="UP000774804">
    <property type="component" value="Unassembled WGS sequence"/>
</dbReference>
<dbReference type="EMBL" id="RCMV01000058">
    <property type="protein sequence ID" value="KAG3226412.1"/>
    <property type="molecule type" value="Genomic_DNA"/>
</dbReference>
<evidence type="ECO:0000313" key="1">
    <source>
        <dbReference type="EMBL" id="KAG2864575.1"/>
    </source>
</evidence>
<dbReference type="Proteomes" id="UP000697107">
    <property type="component" value="Unassembled WGS sequence"/>
</dbReference>
<evidence type="ECO:0000313" key="2">
    <source>
        <dbReference type="EMBL" id="KAG2937595.1"/>
    </source>
</evidence>
<evidence type="ECO:0000313" key="5">
    <source>
        <dbReference type="EMBL" id="KAG3226412.1"/>
    </source>
</evidence>
<dbReference type="Proteomes" id="UP000760860">
    <property type="component" value="Unassembled WGS sequence"/>
</dbReference>
<dbReference type="Proteomes" id="UP000735874">
    <property type="component" value="Unassembled WGS sequence"/>
</dbReference>
<protein>
    <submittedName>
        <fullName evidence="4">Uncharacterized protein</fullName>
    </submittedName>
</protein>
<evidence type="ECO:0000313" key="4">
    <source>
        <dbReference type="EMBL" id="KAG2993713.1"/>
    </source>
</evidence>
<name>A0A8T1GGW0_9STRA</name>
<organism evidence="4 6">
    <name type="scientific">Phytophthora cactorum</name>
    <dbReference type="NCBI Taxonomy" id="29920"/>
    <lineage>
        <taxon>Eukaryota</taxon>
        <taxon>Sar</taxon>
        <taxon>Stramenopiles</taxon>
        <taxon>Oomycota</taxon>
        <taxon>Peronosporomycetes</taxon>
        <taxon>Peronosporales</taxon>
        <taxon>Peronosporaceae</taxon>
        <taxon>Phytophthora</taxon>
    </lineage>
</organism>
<gene>
    <name evidence="1" type="ORF">PC113_g4457</name>
    <name evidence="2" type="ORF">PC115_g4113</name>
    <name evidence="3" type="ORF">PC117_g4501</name>
    <name evidence="4" type="ORF">PC118_g3877</name>
    <name evidence="5" type="ORF">PC129_g2993</name>
</gene>
<accession>A0A8T1GGW0</accession>
<dbReference type="AlphaFoldDB" id="A0A8T1GGW0"/>
<comment type="caution">
    <text evidence="4">The sequence shown here is derived from an EMBL/GenBank/DDBJ whole genome shotgun (WGS) entry which is preliminary data.</text>
</comment>
<sequence>MASICARRKASTTKSRSISALSFTASTWILRTREAAAAALTNGAESNNSSSSLLSLATVSAALAALAAHADWKSCSTSAGLKVGGAIFQVASSEG</sequence>
<evidence type="ECO:0000313" key="3">
    <source>
        <dbReference type="EMBL" id="KAG2950365.1"/>
    </source>
</evidence>
<evidence type="ECO:0000313" key="6">
    <source>
        <dbReference type="Proteomes" id="UP000697107"/>
    </source>
</evidence>
<dbReference type="EMBL" id="RCMG01000077">
    <property type="protein sequence ID" value="KAG2864575.1"/>
    <property type="molecule type" value="Genomic_DNA"/>
</dbReference>
<proteinExistence type="predicted"/>
<dbReference type="Proteomes" id="UP000736787">
    <property type="component" value="Unassembled WGS sequence"/>
</dbReference>